<dbReference type="OrthoDB" id="136232at2"/>
<dbReference type="Proteomes" id="UP000463470">
    <property type="component" value="Unassembled WGS sequence"/>
</dbReference>
<evidence type="ECO:0000256" key="6">
    <source>
        <dbReference type="ARBA" id="ARBA00022989"/>
    </source>
</evidence>
<comment type="caution">
    <text evidence="10">The sequence shown here is derived from an EMBL/GenBank/DDBJ whole genome shotgun (WGS) entry which is preliminary data.</text>
</comment>
<dbReference type="PANTHER" id="PTHR33908:SF11">
    <property type="entry name" value="MEMBRANE PROTEIN"/>
    <property type="match status" value="1"/>
</dbReference>
<feature type="transmembrane region" description="Helical" evidence="8">
    <location>
        <begin position="372"/>
        <end position="389"/>
    </location>
</feature>
<keyword evidence="11" id="KW-1185">Reference proteome</keyword>
<dbReference type="RefSeq" id="WP_161259908.1">
    <property type="nucleotide sequence ID" value="NZ_WXEY01000037.1"/>
</dbReference>
<evidence type="ECO:0000256" key="8">
    <source>
        <dbReference type="SAM" id="Phobius"/>
    </source>
</evidence>
<feature type="domain" description="Glycosyltransferase RgtA/B/C/D-like" evidence="9">
    <location>
        <begin position="73"/>
        <end position="232"/>
    </location>
</feature>
<feature type="transmembrane region" description="Helical" evidence="8">
    <location>
        <begin position="217"/>
        <end position="234"/>
    </location>
</feature>
<keyword evidence="7 8" id="KW-0472">Membrane</keyword>
<feature type="transmembrane region" description="Helical" evidence="8">
    <location>
        <begin position="182"/>
        <end position="205"/>
    </location>
</feature>
<dbReference type="InterPro" id="IPR038731">
    <property type="entry name" value="RgtA/B/C-like"/>
</dbReference>
<evidence type="ECO:0000259" key="9">
    <source>
        <dbReference type="Pfam" id="PF13231"/>
    </source>
</evidence>
<evidence type="ECO:0000256" key="7">
    <source>
        <dbReference type="ARBA" id="ARBA00023136"/>
    </source>
</evidence>
<dbReference type="Pfam" id="PF13231">
    <property type="entry name" value="PMT_2"/>
    <property type="match status" value="1"/>
</dbReference>
<sequence length="433" mass="49147">MPIRSGLFLKEWRWLAFWLIAGAIVRLAPIILDGSRLWLESDDEAYFRSAAMLVETGTFSYSAHNLPTVFIMPLYPALLAAVVSLFGNGEWGALASRLSGVILSLATITLLHHMVSQQFDRKTAVFTAAIWAIYPPAILVSGLLLTETLYTFLTVLFFYSLQMASTGVSTQQRFRWELLSGFTLGFMTLTRPVSALLPFVAAAALSFSHGWRKGLRYGASALIIVGLVMTPWIVRNYIHFDRVIPLTLASGNPFLTGTYYDVNIWVNGRDPEFPDWPLGWKRVPGDEIATDEILMNTGIERLLSLWGQEPEKVLHWYTVGKLKYMWWDHLSMWKSIELPYLPIEPSLVLHRLLLLLAAGGLMIALRQKRAEALLFIFAALYFTAIHLVYTPLPRYVFPLLPLLFSLSAYFLERSLETVSEFLIRLRRRPPTPT</sequence>
<dbReference type="InterPro" id="IPR050297">
    <property type="entry name" value="LipidA_mod_glycosyltrf_83"/>
</dbReference>
<evidence type="ECO:0000256" key="5">
    <source>
        <dbReference type="ARBA" id="ARBA00022692"/>
    </source>
</evidence>
<keyword evidence="5 8" id="KW-0812">Transmembrane</keyword>
<gene>
    <name evidence="10" type="ORF">GTO91_16990</name>
</gene>
<keyword evidence="3" id="KW-0328">Glycosyltransferase</keyword>
<keyword evidence="2" id="KW-1003">Cell membrane</keyword>
<evidence type="ECO:0000313" key="11">
    <source>
        <dbReference type="Proteomes" id="UP000463470"/>
    </source>
</evidence>
<dbReference type="GO" id="GO:0009103">
    <property type="term" value="P:lipopolysaccharide biosynthetic process"/>
    <property type="evidence" value="ECO:0007669"/>
    <property type="project" value="UniProtKB-ARBA"/>
</dbReference>
<feature type="transmembrane region" description="Helical" evidence="8">
    <location>
        <begin position="69"/>
        <end position="87"/>
    </location>
</feature>
<dbReference type="GO" id="GO:0016763">
    <property type="term" value="F:pentosyltransferase activity"/>
    <property type="evidence" value="ECO:0007669"/>
    <property type="project" value="TreeGrafter"/>
</dbReference>
<proteinExistence type="predicted"/>
<dbReference type="AlphaFoldDB" id="A0A845L516"/>
<protein>
    <recommendedName>
        <fullName evidence="9">Glycosyltransferase RgtA/B/C/D-like domain-containing protein</fullName>
    </recommendedName>
</protein>
<comment type="subcellular location">
    <subcellularLocation>
        <location evidence="1">Cell membrane</location>
        <topology evidence="1">Multi-pass membrane protein</topology>
    </subcellularLocation>
</comment>
<dbReference type="EMBL" id="WXEY01000037">
    <property type="protein sequence ID" value="MZP31393.1"/>
    <property type="molecule type" value="Genomic_DNA"/>
</dbReference>
<organism evidence="10 11">
    <name type="scientific">Heliomicrobium undosum</name>
    <dbReference type="NCBI Taxonomy" id="121734"/>
    <lineage>
        <taxon>Bacteria</taxon>
        <taxon>Bacillati</taxon>
        <taxon>Bacillota</taxon>
        <taxon>Clostridia</taxon>
        <taxon>Eubacteriales</taxon>
        <taxon>Heliobacteriaceae</taxon>
        <taxon>Heliomicrobium</taxon>
    </lineage>
</organism>
<keyword evidence="4" id="KW-0808">Transferase</keyword>
<reference evidence="10 11" key="1">
    <citation type="submission" date="2020-01" db="EMBL/GenBank/DDBJ databases">
        <title>Whole-genome sequence of Heliobacterium undosum DSM 13378.</title>
        <authorList>
            <person name="Kyndt J.A."/>
            <person name="Meyer T.E."/>
        </authorList>
    </citation>
    <scope>NUCLEOTIDE SEQUENCE [LARGE SCALE GENOMIC DNA]</scope>
    <source>
        <strain evidence="10 11">DSM 13378</strain>
    </source>
</reference>
<evidence type="ECO:0000256" key="1">
    <source>
        <dbReference type="ARBA" id="ARBA00004651"/>
    </source>
</evidence>
<dbReference type="PANTHER" id="PTHR33908">
    <property type="entry name" value="MANNOSYLTRANSFERASE YKCB-RELATED"/>
    <property type="match status" value="1"/>
</dbReference>
<name>A0A845L516_9FIRM</name>
<dbReference type="GO" id="GO:0005886">
    <property type="term" value="C:plasma membrane"/>
    <property type="evidence" value="ECO:0007669"/>
    <property type="project" value="UniProtKB-SubCell"/>
</dbReference>
<keyword evidence="6 8" id="KW-1133">Transmembrane helix</keyword>
<feature type="transmembrane region" description="Helical" evidence="8">
    <location>
        <begin position="94"/>
        <end position="112"/>
    </location>
</feature>
<feature type="transmembrane region" description="Helical" evidence="8">
    <location>
        <begin position="12"/>
        <end position="32"/>
    </location>
</feature>
<evidence type="ECO:0000313" key="10">
    <source>
        <dbReference type="EMBL" id="MZP31393.1"/>
    </source>
</evidence>
<evidence type="ECO:0000256" key="2">
    <source>
        <dbReference type="ARBA" id="ARBA00022475"/>
    </source>
</evidence>
<evidence type="ECO:0000256" key="4">
    <source>
        <dbReference type="ARBA" id="ARBA00022679"/>
    </source>
</evidence>
<evidence type="ECO:0000256" key="3">
    <source>
        <dbReference type="ARBA" id="ARBA00022676"/>
    </source>
</evidence>
<accession>A0A845L516</accession>